<reference evidence="12" key="2">
    <citation type="submission" date="2020-09" db="EMBL/GenBank/DDBJ databases">
        <authorList>
            <person name="Sun Q."/>
            <person name="Kim S."/>
        </authorList>
    </citation>
    <scope>NUCLEOTIDE SEQUENCE</scope>
    <source>
        <strain evidence="12">KCTC 32513</strain>
    </source>
</reference>
<keyword evidence="10" id="KW-0812">Transmembrane</keyword>
<feature type="transmembrane region" description="Helical" evidence="10">
    <location>
        <begin position="138"/>
        <end position="156"/>
    </location>
</feature>
<dbReference type="GO" id="GO:0005524">
    <property type="term" value="F:ATP binding"/>
    <property type="evidence" value="ECO:0007669"/>
    <property type="project" value="UniProtKB-KW"/>
</dbReference>
<evidence type="ECO:0000259" key="11">
    <source>
        <dbReference type="PROSITE" id="PS50109"/>
    </source>
</evidence>
<keyword evidence="10" id="KW-1133">Transmembrane helix</keyword>
<name>A0A8J3G273_9PROT</name>
<dbReference type="InterPro" id="IPR047770">
    <property type="entry name" value="RegB"/>
</dbReference>
<dbReference type="EC" id="2.7.13.3" evidence="3"/>
<dbReference type="InterPro" id="IPR036890">
    <property type="entry name" value="HATPase_C_sf"/>
</dbReference>
<evidence type="ECO:0000256" key="4">
    <source>
        <dbReference type="ARBA" id="ARBA00022475"/>
    </source>
</evidence>
<protein>
    <recommendedName>
        <fullName evidence="3">histidine kinase</fullName>
        <ecNumber evidence="3">2.7.13.3</ecNumber>
    </recommendedName>
</protein>
<gene>
    <name evidence="12" type="ORF">GCM10009069_15080</name>
</gene>
<evidence type="ECO:0000256" key="7">
    <source>
        <dbReference type="ARBA" id="ARBA00022741"/>
    </source>
</evidence>
<feature type="domain" description="Histidine kinase" evidence="11">
    <location>
        <begin position="229"/>
        <end position="437"/>
    </location>
</feature>
<accession>A0A8J3G273</accession>
<sequence length="442" mass="47504">MNAPPDINPFSAIETTGSSLPPRHLTGALRRYTLVLLRWGAVLGQAVALLIVAQFFGFDVDLWPSMAVIGIAALVNIGVSLGLPLDRRVSDSEAIAQLGFDIGQLALLLYLNGGVENPFAILFLAPVVTSATTLSKRVLATVAGTALIAATLLLFWHQSLPWIPGVDFRLPRVYEIGMLAGIIVGTSFTSLYAWRATTESRTMSAALATTEQMLAQEQKLSALGSLAAAAAHELGTPLATIAVTAKEMTRELPDGPLADDARLVLEQAQRCRAILEQLALRGDTPDLIHETLSLEDLLEEAAEGFIHREKDLIVDSHQPDGKLPLIIRRRPELLYALKNFTENAVDFANTRVELTATVDDTSVLVTIDDDGPGFDPLIRTRLGQPYVTSRAKGGSAGGLGLGVFIASTLVERTGGKIYFERSSIGGARIRCIWPIAQLTPQL</sequence>
<dbReference type="Pfam" id="PF25323">
    <property type="entry name" value="6TM_PilS"/>
    <property type="match status" value="1"/>
</dbReference>
<comment type="subcellular location">
    <subcellularLocation>
        <location evidence="2">Cell membrane</location>
        <topology evidence="2">Multi-pass membrane protein</topology>
    </subcellularLocation>
</comment>
<dbReference type="Pfam" id="PF02518">
    <property type="entry name" value="HATPase_c"/>
    <property type="match status" value="1"/>
</dbReference>
<feature type="transmembrane region" description="Helical" evidence="10">
    <location>
        <begin position="62"/>
        <end position="83"/>
    </location>
</feature>
<dbReference type="InterPro" id="IPR003594">
    <property type="entry name" value="HATPase_dom"/>
</dbReference>
<evidence type="ECO:0000256" key="9">
    <source>
        <dbReference type="ARBA" id="ARBA00022840"/>
    </source>
</evidence>
<dbReference type="PROSITE" id="PS50109">
    <property type="entry name" value="HIS_KIN"/>
    <property type="match status" value="1"/>
</dbReference>
<dbReference type="SMART" id="SM00387">
    <property type="entry name" value="HATPase_c"/>
    <property type="match status" value="1"/>
</dbReference>
<keyword evidence="7" id="KW-0547">Nucleotide-binding</keyword>
<dbReference type="PRINTS" id="PR00344">
    <property type="entry name" value="BCTRLSENSOR"/>
</dbReference>
<dbReference type="GO" id="GO:0000155">
    <property type="term" value="F:phosphorelay sensor kinase activity"/>
    <property type="evidence" value="ECO:0007669"/>
    <property type="project" value="InterPro"/>
</dbReference>
<dbReference type="AlphaFoldDB" id="A0A8J3G273"/>
<evidence type="ECO:0000313" key="12">
    <source>
        <dbReference type="EMBL" id="GHA93019.1"/>
    </source>
</evidence>
<dbReference type="InterPro" id="IPR004358">
    <property type="entry name" value="Sig_transdc_His_kin-like_C"/>
</dbReference>
<evidence type="ECO:0000313" key="13">
    <source>
        <dbReference type="Proteomes" id="UP000634004"/>
    </source>
</evidence>
<dbReference type="InterPro" id="IPR005467">
    <property type="entry name" value="His_kinase_dom"/>
</dbReference>
<dbReference type="Proteomes" id="UP000634004">
    <property type="component" value="Unassembled WGS sequence"/>
</dbReference>
<dbReference type="SUPFAM" id="SSF47384">
    <property type="entry name" value="Homodimeric domain of signal transducing histidine kinase"/>
    <property type="match status" value="1"/>
</dbReference>
<dbReference type="InterPro" id="IPR003661">
    <property type="entry name" value="HisK_dim/P_dom"/>
</dbReference>
<dbReference type="NCBIfam" id="NF033792">
    <property type="entry name" value="ActS_PrrB_HisK"/>
    <property type="match status" value="1"/>
</dbReference>
<dbReference type="Gene3D" id="1.10.287.130">
    <property type="match status" value="1"/>
</dbReference>
<keyword evidence="8 12" id="KW-0418">Kinase</keyword>
<feature type="transmembrane region" description="Helical" evidence="10">
    <location>
        <begin position="35"/>
        <end position="56"/>
    </location>
</feature>
<dbReference type="InterPro" id="IPR050980">
    <property type="entry name" value="2C_sensor_his_kinase"/>
</dbReference>
<feature type="transmembrane region" description="Helical" evidence="10">
    <location>
        <begin position="176"/>
        <end position="194"/>
    </location>
</feature>
<organism evidence="12 13">
    <name type="scientific">Algimonas arctica</name>
    <dbReference type="NCBI Taxonomy" id="1479486"/>
    <lineage>
        <taxon>Bacteria</taxon>
        <taxon>Pseudomonadati</taxon>
        <taxon>Pseudomonadota</taxon>
        <taxon>Alphaproteobacteria</taxon>
        <taxon>Maricaulales</taxon>
        <taxon>Robiginitomaculaceae</taxon>
        <taxon>Algimonas</taxon>
    </lineage>
</organism>
<dbReference type="CDD" id="cd00082">
    <property type="entry name" value="HisKA"/>
    <property type="match status" value="1"/>
</dbReference>
<dbReference type="InterPro" id="IPR036097">
    <property type="entry name" value="HisK_dim/P_sf"/>
</dbReference>
<keyword evidence="9" id="KW-0067">ATP-binding</keyword>
<dbReference type="Gene3D" id="3.30.565.10">
    <property type="entry name" value="Histidine kinase-like ATPase, C-terminal domain"/>
    <property type="match status" value="1"/>
</dbReference>
<keyword evidence="4" id="KW-1003">Cell membrane</keyword>
<dbReference type="PANTHER" id="PTHR44936">
    <property type="entry name" value="SENSOR PROTEIN CREC"/>
    <property type="match status" value="1"/>
</dbReference>
<comment type="catalytic activity">
    <reaction evidence="1">
        <text>ATP + protein L-histidine = ADP + protein N-phospho-L-histidine.</text>
        <dbReference type="EC" id="2.7.13.3"/>
    </reaction>
</comment>
<reference evidence="12" key="1">
    <citation type="journal article" date="2014" name="Int. J. Syst. Evol. Microbiol.">
        <title>Complete genome sequence of Corynebacterium casei LMG S-19264T (=DSM 44701T), isolated from a smear-ripened cheese.</title>
        <authorList>
            <consortium name="US DOE Joint Genome Institute (JGI-PGF)"/>
            <person name="Walter F."/>
            <person name="Albersmeier A."/>
            <person name="Kalinowski J."/>
            <person name="Ruckert C."/>
        </authorList>
    </citation>
    <scope>NUCLEOTIDE SEQUENCE</scope>
    <source>
        <strain evidence="12">KCTC 32513</strain>
    </source>
</reference>
<dbReference type="Pfam" id="PF00512">
    <property type="entry name" value="HisKA"/>
    <property type="match status" value="1"/>
</dbReference>
<keyword evidence="6" id="KW-0808">Transferase</keyword>
<evidence type="ECO:0000256" key="6">
    <source>
        <dbReference type="ARBA" id="ARBA00022679"/>
    </source>
</evidence>
<dbReference type="SUPFAM" id="SSF55874">
    <property type="entry name" value="ATPase domain of HSP90 chaperone/DNA topoisomerase II/histidine kinase"/>
    <property type="match status" value="1"/>
</dbReference>
<keyword evidence="10" id="KW-0472">Membrane</keyword>
<dbReference type="GO" id="GO:0005886">
    <property type="term" value="C:plasma membrane"/>
    <property type="evidence" value="ECO:0007669"/>
    <property type="project" value="UniProtKB-SubCell"/>
</dbReference>
<evidence type="ECO:0000256" key="5">
    <source>
        <dbReference type="ARBA" id="ARBA00022553"/>
    </source>
</evidence>
<evidence type="ECO:0000256" key="3">
    <source>
        <dbReference type="ARBA" id="ARBA00012438"/>
    </source>
</evidence>
<evidence type="ECO:0000256" key="1">
    <source>
        <dbReference type="ARBA" id="ARBA00000085"/>
    </source>
</evidence>
<evidence type="ECO:0000256" key="10">
    <source>
        <dbReference type="SAM" id="Phobius"/>
    </source>
</evidence>
<keyword evidence="13" id="KW-1185">Reference proteome</keyword>
<dbReference type="PANTHER" id="PTHR44936:SF10">
    <property type="entry name" value="SENSOR PROTEIN RSTB"/>
    <property type="match status" value="1"/>
</dbReference>
<dbReference type="SMART" id="SM00388">
    <property type="entry name" value="HisKA"/>
    <property type="match status" value="1"/>
</dbReference>
<dbReference type="RefSeq" id="WP_189497057.1">
    <property type="nucleotide sequence ID" value="NZ_BMZH01000005.1"/>
</dbReference>
<proteinExistence type="predicted"/>
<evidence type="ECO:0000256" key="2">
    <source>
        <dbReference type="ARBA" id="ARBA00004651"/>
    </source>
</evidence>
<dbReference type="EMBL" id="BMZH01000005">
    <property type="protein sequence ID" value="GHA93019.1"/>
    <property type="molecule type" value="Genomic_DNA"/>
</dbReference>
<comment type="caution">
    <text evidence="12">The sequence shown here is derived from an EMBL/GenBank/DDBJ whole genome shotgun (WGS) entry which is preliminary data.</text>
</comment>
<keyword evidence="5" id="KW-0597">Phosphoprotein</keyword>
<evidence type="ECO:0000256" key="8">
    <source>
        <dbReference type="ARBA" id="ARBA00022777"/>
    </source>
</evidence>